<organism evidence="1 2">
    <name type="scientific">Rhododendron molle</name>
    <name type="common">Chinese azalea</name>
    <name type="synonym">Azalea mollis</name>
    <dbReference type="NCBI Taxonomy" id="49168"/>
    <lineage>
        <taxon>Eukaryota</taxon>
        <taxon>Viridiplantae</taxon>
        <taxon>Streptophyta</taxon>
        <taxon>Embryophyta</taxon>
        <taxon>Tracheophyta</taxon>
        <taxon>Spermatophyta</taxon>
        <taxon>Magnoliopsida</taxon>
        <taxon>eudicotyledons</taxon>
        <taxon>Gunneridae</taxon>
        <taxon>Pentapetalae</taxon>
        <taxon>asterids</taxon>
        <taxon>Ericales</taxon>
        <taxon>Ericaceae</taxon>
        <taxon>Ericoideae</taxon>
        <taxon>Rhodoreae</taxon>
        <taxon>Rhododendron</taxon>
    </lineage>
</organism>
<reference evidence="1" key="1">
    <citation type="submission" date="2022-02" db="EMBL/GenBank/DDBJ databases">
        <title>Plant Genome Project.</title>
        <authorList>
            <person name="Zhang R.-G."/>
        </authorList>
    </citation>
    <scope>NUCLEOTIDE SEQUENCE</scope>
    <source>
        <strain evidence="1">AT1</strain>
    </source>
</reference>
<gene>
    <name evidence="1" type="ORF">RHMOL_Rhmol10G0223600</name>
</gene>
<dbReference type="EMBL" id="CM046397">
    <property type="protein sequence ID" value="KAI8536029.1"/>
    <property type="molecule type" value="Genomic_DNA"/>
</dbReference>
<protein>
    <submittedName>
        <fullName evidence="1">Uncharacterized protein</fullName>
    </submittedName>
</protein>
<sequence>MKWGDILSKPMIKCNCSQPLETAHYHTCMKSGGKHGTHVSWWCSAETGFRPESVCC</sequence>
<accession>A0ACC0M624</accession>
<evidence type="ECO:0000313" key="1">
    <source>
        <dbReference type="EMBL" id="KAI8536029.1"/>
    </source>
</evidence>
<proteinExistence type="predicted"/>
<dbReference type="Proteomes" id="UP001062846">
    <property type="component" value="Chromosome 10"/>
</dbReference>
<name>A0ACC0M624_RHOML</name>
<comment type="caution">
    <text evidence="1">The sequence shown here is derived from an EMBL/GenBank/DDBJ whole genome shotgun (WGS) entry which is preliminary data.</text>
</comment>
<keyword evidence="2" id="KW-1185">Reference proteome</keyword>
<evidence type="ECO:0000313" key="2">
    <source>
        <dbReference type="Proteomes" id="UP001062846"/>
    </source>
</evidence>